<comment type="caution">
    <text evidence="3">The sequence shown here is derived from an EMBL/GenBank/DDBJ whole genome shotgun (WGS) entry which is preliminary data.</text>
</comment>
<dbReference type="Gene3D" id="2.20.70.10">
    <property type="match status" value="1"/>
</dbReference>
<dbReference type="Pfam" id="PF10021">
    <property type="entry name" value="PARG_cat_microb"/>
    <property type="match status" value="1"/>
</dbReference>
<dbReference type="Gene3D" id="3.40.220.10">
    <property type="entry name" value="Leucine Aminopeptidase, subunit E, domain 1"/>
    <property type="match status" value="1"/>
</dbReference>
<feature type="region of interest" description="Disordered" evidence="1">
    <location>
        <begin position="84"/>
        <end position="108"/>
    </location>
</feature>
<evidence type="ECO:0000313" key="3">
    <source>
        <dbReference type="EMBL" id="CAJ1379364.1"/>
    </source>
</evidence>
<dbReference type="Proteomes" id="UP001178507">
    <property type="component" value="Unassembled WGS sequence"/>
</dbReference>
<proteinExistence type="predicted"/>
<organism evidence="3 4">
    <name type="scientific">Effrenium voratum</name>
    <dbReference type="NCBI Taxonomy" id="2562239"/>
    <lineage>
        <taxon>Eukaryota</taxon>
        <taxon>Sar</taxon>
        <taxon>Alveolata</taxon>
        <taxon>Dinophyceae</taxon>
        <taxon>Suessiales</taxon>
        <taxon>Symbiodiniaceae</taxon>
        <taxon>Effrenium</taxon>
    </lineage>
</organism>
<dbReference type="InterPro" id="IPR043472">
    <property type="entry name" value="Macro_dom-like"/>
</dbReference>
<dbReference type="CDD" id="cd00201">
    <property type="entry name" value="WW"/>
    <property type="match status" value="1"/>
</dbReference>
<evidence type="ECO:0000256" key="1">
    <source>
        <dbReference type="SAM" id="MobiDB-lite"/>
    </source>
</evidence>
<dbReference type="PANTHER" id="PTHR35596">
    <property type="entry name" value="DUF2263 DOMAIN-CONTAINING PROTEIN"/>
    <property type="match status" value="1"/>
</dbReference>
<dbReference type="SUPFAM" id="SSF51045">
    <property type="entry name" value="WW domain"/>
    <property type="match status" value="1"/>
</dbReference>
<protein>
    <recommendedName>
        <fullName evidence="2">WW domain-containing protein</fullName>
    </recommendedName>
</protein>
<keyword evidence="4" id="KW-1185">Reference proteome</keyword>
<accession>A0AA36MT67</accession>
<feature type="domain" description="WW" evidence="2">
    <location>
        <begin position="55"/>
        <end position="89"/>
    </location>
</feature>
<gene>
    <name evidence="3" type="ORF">EVOR1521_LOCUS7626</name>
</gene>
<dbReference type="SMART" id="SM00456">
    <property type="entry name" value="WW"/>
    <property type="match status" value="2"/>
</dbReference>
<sequence length="443" mass="49751">MASSPWTAAWSTKHQRWYYEDRDRGVSQWERPANCRESLPAEPPREVADLALKRRDLPEGWDCEWDARYLRHYYFNRKTQERTWKRPEDVSQARGVAAAPQPPTDTRGSLGAANPFTDASAAQNVAATRNLAGVQRRGGGTEWHAQDFKKRLDQAKATRDRNYIKSVLKEVAENNYALRSQWVVPRTALVPLEACLKSRVSGMGTDPEVTFSKMTTADALMWFTRSNPQRKVVGLNFANGQNVGGGYKNGAVAQEEDLCRRMPTLYTSLFNAKREGLYPYGPCTCNKADTPAKYSDVLWTPGITIARAGEKMGFELLSNKEQATVALVAAAAPNVKFAQPPELYDKELMLNTVKAILLAPLLKQPETTTIVLGAWGCGAFGCDPHDIAELFVSALVTQRLGRLYREVHFAIPEFDVQDTNPQIFRKVFRENNVKFREIEAESV</sequence>
<dbReference type="AlphaFoldDB" id="A0AA36MT67"/>
<evidence type="ECO:0000259" key="2">
    <source>
        <dbReference type="PROSITE" id="PS50020"/>
    </source>
</evidence>
<dbReference type="InterPro" id="IPR012664">
    <property type="entry name" value="CHP02452"/>
</dbReference>
<dbReference type="PROSITE" id="PS01159">
    <property type="entry name" value="WW_DOMAIN_1"/>
    <property type="match status" value="1"/>
</dbReference>
<dbReference type="NCBIfam" id="TIGR02452">
    <property type="entry name" value="TIGR02452 family protein"/>
    <property type="match status" value="1"/>
</dbReference>
<dbReference type="PROSITE" id="PS50020">
    <property type="entry name" value="WW_DOMAIN_2"/>
    <property type="match status" value="2"/>
</dbReference>
<dbReference type="InterPro" id="IPR001202">
    <property type="entry name" value="WW_dom"/>
</dbReference>
<name>A0AA36MT67_9DINO</name>
<dbReference type="Pfam" id="PF00397">
    <property type="entry name" value="WW"/>
    <property type="match status" value="1"/>
</dbReference>
<dbReference type="InterPro" id="IPR036020">
    <property type="entry name" value="WW_dom_sf"/>
</dbReference>
<reference evidence="3" key="1">
    <citation type="submission" date="2023-08" db="EMBL/GenBank/DDBJ databases">
        <authorList>
            <person name="Chen Y."/>
            <person name="Shah S."/>
            <person name="Dougan E. K."/>
            <person name="Thang M."/>
            <person name="Chan C."/>
        </authorList>
    </citation>
    <scope>NUCLEOTIDE SEQUENCE</scope>
</reference>
<dbReference type="EMBL" id="CAUJNA010000624">
    <property type="protein sequence ID" value="CAJ1379364.1"/>
    <property type="molecule type" value="Genomic_DNA"/>
</dbReference>
<dbReference type="PANTHER" id="PTHR35596:SF1">
    <property type="entry name" value="MICROBIAL-TYPE PARG CATALYTIC DOMAIN-CONTAINING PROTEIN"/>
    <property type="match status" value="1"/>
</dbReference>
<dbReference type="SUPFAM" id="SSF52949">
    <property type="entry name" value="Macro domain-like"/>
    <property type="match status" value="1"/>
</dbReference>
<dbReference type="InterPro" id="IPR019261">
    <property type="entry name" value="PARG_cat_microbial"/>
</dbReference>
<evidence type="ECO:0000313" key="4">
    <source>
        <dbReference type="Proteomes" id="UP001178507"/>
    </source>
</evidence>
<feature type="domain" description="WW" evidence="2">
    <location>
        <begin position="1"/>
        <end position="34"/>
    </location>
</feature>